<proteinExistence type="inferred from homology"/>
<reference evidence="15" key="1">
    <citation type="submission" date="2020-02" db="EMBL/GenBank/DDBJ databases">
        <authorList>
            <person name="Meier V. D."/>
        </authorList>
    </citation>
    <scope>NUCLEOTIDE SEQUENCE</scope>
    <source>
        <strain evidence="15">AVDCRST_MAG76</strain>
    </source>
</reference>
<accession>A0A6J4H6S5</accession>
<feature type="transmembrane region" description="Helical" evidence="12">
    <location>
        <begin position="147"/>
        <end position="166"/>
    </location>
</feature>
<evidence type="ECO:0000256" key="6">
    <source>
        <dbReference type="ARBA" id="ARBA00022692"/>
    </source>
</evidence>
<evidence type="ECO:0000256" key="11">
    <source>
        <dbReference type="ARBA" id="ARBA00023136"/>
    </source>
</evidence>
<sequence length="624" mass="67030">MADVTSAHAPSGRGLVLAIAALGVVFGDIGTSPLYAFRESFEHQHLPVDRTNALGLASLAFWALVIIISVKYLALVMRAENHGEGGILTLTALVMPRSRAGRRRAALVMLGVFGTALLYGDGLITPAISVLSAVEGFSVASSAFDDYVLPLACLILVVLFLVQRWGTGGIGRVFGPVMVVWFAVLGVLGLTQIVQRPGVLRAVNPLYIVQFFAAEPLKAFLALGSIFLVVTGGEALYADMGHFGRRAIGVAWYAVVLPGLLLCYFGQAALLIRDPAAIENPFYRMAPQWAVTPLAILATMASVIASQALISGAFSLTVQAVQLDYLPRVKVRHTSGAHRGQVYVPLVNWALMIGCVGLVLGFRTSSNLAAAYGIAVTTTMVITSVLFAVVARRGWGWSRAKVALVITPLLLVDSAFLAANIPKIPQGGWFPLLVALGLLVQMATWHKGRQLVAARIRRGRPLGDVLGEVTETTRVDGTAVFLFRDLGTAPPALVNNLRHNKVLHRSTLIVCVQVVDFPRVDPAERAEVTEVEPGVHQVLLRFGFMEEADVPKALQALVDDGCPFDLDDVTYFLARESVLSGEAEGMHPVLERLFGVLNRGADSAARFFNLPSDRVFEVGTQVEI</sequence>
<dbReference type="InterPro" id="IPR053951">
    <property type="entry name" value="K_trans_N"/>
</dbReference>
<comment type="function">
    <text evidence="12">Transport of potassium into the cell. Likely operates as a K(+):H(+) symporter.</text>
</comment>
<evidence type="ECO:0000313" key="15">
    <source>
        <dbReference type="EMBL" id="CAA9214914.1"/>
    </source>
</evidence>
<dbReference type="GO" id="GO:0015079">
    <property type="term" value="F:potassium ion transmembrane transporter activity"/>
    <property type="evidence" value="ECO:0007669"/>
    <property type="project" value="UniProtKB-UniRule"/>
</dbReference>
<dbReference type="Pfam" id="PF22776">
    <property type="entry name" value="K_trans_C"/>
    <property type="match status" value="1"/>
</dbReference>
<evidence type="ECO:0000256" key="7">
    <source>
        <dbReference type="ARBA" id="ARBA00022847"/>
    </source>
</evidence>
<keyword evidence="7 12" id="KW-0769">Symport</keyword>
<keyword evidence="6 12" id="KW-0812">Transmembrane</keyword>
<keyword evidence="9 12" id="KW-1133">Transmembrane helix</keyword>
<protein>
    <recommendedName>
        <fullName evidence="12">Probable potassium transport system protein Kup</fullName>
    </recommendedName>
</protein>
<comment type="caution">
    <text evidence="12">Lacks conserved residue(s) required for the propagation of feature annotation.</text>
</comment>
<keyword evidence="3 12" id="KW-0813">Transport</keyword>
<organism evidence="15">
    <name type="scientific">uncultured Acidimicrobiales bacterium</name>
    <dbReference type="NCBI Taxonomy" id="310071"/>
    <lineage>
        <taxon>Bacteria</taxon>
        <taxon>Bacillati</taxon>
        <taxon>Actinomycetota</taxon>
        <taxon>Acidimicrobiia</taxon>
        <taxon>Acidimicrobiales</taxon>
        <taxon>environmental samples</taxon>
    </lineage>
</organism>
<dbReference type="PANTHER" id="PTHR30540">
    <property type="entry name" value="OSMOTIC STRESS POTASSIUM TRANSPORTER"/>
    <property type="match status" value="1"/>
</dbReference>
<feature type="transmembrane region" description="Helical" evidence="12">
    <location>
        <begin position="51"/>
        <end position="74"/>
    </location>
</feature>
<evidence type="ECO:0000256" key="1">
    <source>
        <dbReference type="ARBA" id="ARBA00004141"/>
    </source>
</evidence>
<feature type="transmembrane region" description="Helical" evidence="12">
    <location>
        <begin position="250"/>
        <end position="272"/>
    </location>
</feature>
<keyword evidence="10 12" id="KW-0406">Ion transport</keyword>
<name>A0A6J4H6S5_9ACTN</name>
<feature type="transmembrane region" description="Helical" evidence="12">
    <location>
        <begin position="292"/>
        <end position="321"/>
    </location>
</feature>
<evidence type="ECO:0000259" key="14">
    <source>
        <dbReference type="Pfam" id="PF22776"/>
    </source>
</evidence>
<dbReference type="InterPro" id="IPR003855">
    <property type="entry name" value="K+_transporter"/>
</dbReference>
<keyword evidence="11 12" id="KW-0472">Membrane</keyword>
<evidence type="ECO:0000256" key="5">
    <source>
        <dbReference type="ARBA" id="ARBA00022538"/>
    </source>
</evidence>
<feature type="transmembrane region" description="Helical" evidence="12">
    <location>
        <begin position="342"/>
        <end position="362"/>
    </location>
</feature>
<comment type="catalytic activity">
    <reaction evidence="12">
        <text>K(+)(in) + H(+)(in) = K(+)(out) + H(+)(out)</text>
        <dbReference type="Rhea" id="RHEA:28490"/>
        <dbReference type="ChEBI" id="CHEBI:15378"/>
        <dbReference type="ChEBI" id="CHEBI:29103"/>
    </reaction>
</comment>
<feature type="transmembrane region" description="Helical" evidence="12">
    <location>
        <begin position="427"/>
        <end position="445"/>
    </location>
</feature>
<evidence type="ECO:0000256" key="10">
    <source>
        <dbReference type="ARBA" id="ARBA00023065"/>
    </source>
</evidence>
<feature type="transmembrane region" description="Helical" evidence="12">
    <location>
        <begin position="368"/>
        <end position="390"/>
    </location>
</feature>
<evidence type="ECO:0000256" key="8">
    <source>
        <dbReference type="ARBA" id="ARBA00022958"/>
    </source>
</evidence>
<feature type="transmembrane region" description="Helical" evidence="12">
    <location>
        <begin position="173"/>
        <end position="194"/>
    </location>
</feature>
<dbReference type="HAMAP" id="MF_01522">
    <property type="entry name" value="Kup"/>
    <property type="match status" value="1"/>
</dbReference>
<gene>
    <name evidence="12" type="primary">kup</name>
    <name evidence="15" type="ORF">AVDCRST_MAG76-342</name>
</gene>
<dbReference type="EMBL" id="CADCSZ010000021">
    <property type="protein sequence ID" value="CAA9214914.1"/>
    <property type="molecule type" value="Genomic_DNA"/>
</dbReference>
<comment type="subcellular location">
    <subcellularLocation>
        <location evidence="12">Cell membrane</location>
        <topology evidence="12">Multi-pass membrane protein</topology>
    </subcellularLocation>
    <subcellularLocation>
        <location evidence="1">Membrane</location>
        <topology evidence="1">Multi-pass membrane protein</topology>
    </subcellularLocation>
</comment>
<dbReference type="GO" id="GO:0015293">
    <property type="term" value="F:symporter activity"/>
    <property type="evidence" value="ECO:0007669"/>
    <property type="project" value="UniProtKB-UniRule"/>
</dbReference>
<dbReference type="GO" id="GO:0005886">
    <property type="term" value="C:plasma membrane"/>
    <property type="evidence" value="ECO:0007669"/>
    <property type="project" value="UniProtKB-SubCell"/>
</dbReference>
<evidence type="ECO:0000256" key="12">
    <source>
        <dbReference type="HAMAP-Rule" id="MF_01522"/>
    </source>
</evidence>
<keyword evidence="4 12" id="KW-1003">Cell membrane</keyword>
<dbReference type="PANTHER" id="PTHR30540:SF79">
    <property type="entry name" value="LOW AFFINITY POTASSIUM TRANSPORT SYSTEM PROTEIN KUP"/>
    <property type="match status" value="1"/>
</dbReference>
<evidence type="ECO:0000256" key="9">
    <source>
        <dbReference type="ARBA" id="ARBA00022989"/>
    </source>
</evidence>
<evidence type="ECO:0000259" key="13">
    <source>
        <dbReference type="Pfam" id="PF02705"/>
    </source>
</evidence>
<keyword evidence="8 12" id="KW-0630">Potassium</keyword>
<evidence type="ECO:0000256" key="2">
    <source>
        <dbReference type="ARBA" id="ARBA00007019"/>
    </source>
</evidence>
<feature type="transmembrane region" description="Helical" evidence="12">
    <location>
        <begin position="402"/>
        <end position="421"/>
    </location>
</feature>
<feature type="domain" description="K+ potassium transporter integral membrane" evidence="13">
    <location>
        <begin position="17"/>
        <end position="456"/>
    </location>
</feature>
<dbReference type="InterPro" id="IPR023051">
    <property type="entry name" value="Kup"/>
</dbReference>
<dbReference type="AlphaFoldDB" id="A0A6J4H6S5"/>
<comment type="similarity">
    <text evidence="2 12">Belongs to the HAK/KUP transporter (TC 2.A.72) family.</text>
</comment>
<keyword evidence="5 12" id="KW-0633">Potassium transport</keyword>
<evidence type="ECO:0000256" key="3">
    <source>
        <dbReference type="ARBA" id="ARBA00022448"/>
    </source>
</evidence>
<feature type="domain" description="K+ potassium transporter C-terminal" evidence="14">
    <location>
        <begin position="477"/>
        <end position="624"/>
    </location>
</feature>
<evidence type="ECO:0000256" key="4">
    <source>
        <dbReference type="ARBA" id="ARBA00022475"/>
    </source>
</evidence>
<feature type="transmembrane region" description="Helical" evidence="12">
    <location>
        <begin position="105"/>
        <end position="127"/>
    </location>
</feature>
<dbReference type="InterPro" id="IPR053952">
    <property type="entry name" value="K_trans_C"/>
</dbReference>
<dbReference type="Pfam" id="PF02705">
    <property type="entry name" value="K_trans"/>
    <property type="match status" value="1"/>
</dbReference>